<dbReference type="Pfam" id="PF12728">
    <property type="entry name" value="HTH_17"/>
    <property type="match status" value="1"/>
</dbReference>
<dbReference type="RefSeq" id="WP_020374154.1">
    <property type="nucleotide sequence ID" value="NZ_FWWY01000002.1"/>
</dbReference>
<dbReference type="AlphaFoldDB" id="A0A1W1WR99"/>
<dbReference type="GO" id="GO:0003677">
    <property type="term" value="F:DNA binding"/>
    <property type="evidence" value="ECO:0007669"/>
    <property type="project" value="InterPro"/>
</dbReference>
<organism evidence="2 3">
    <name type="scientific">Sulfobacillus thermosulfidooxidans (strain DSM 9293 / VKM B-1269 / AT-1)</name>
    <dbReference type="NCBI Taxonomy" id="929705"/>
    <lineage>
        <taxon>Bacteria</taxon>
        <taxon>Bacillati</taxon>
        <taxon>Bacillota</taxon>
        <taxon>Clostridia</taxon>
        <taxon>Eubacteriales</taxon>
        <taxon>Clostridiales Family XVII. Incertae Sedis</taxon>
        <taxon>Sulfobacillus</taxon>
    </lineage>
</organism>
<name>A0A1W1WR99_SULTA</name>
<evidence type="ECO:0000259" key="1">
    <source>
        <dbReference type="Pfam" id="PF12728"/>
    </source>
</evidence>
<dbReference type="InterPro" id="IPR010093">
    <property type="entry name" value="SinI_DNA-bd"/>
</dbReference>
<gene>
    <name evidence="2" type="ORF">SAMN00768000_3801</name>
</gene>
<proteinExistence type="predicted"/>
<keyword evidence="3" id="KW-1185">Reference proteome</keyword>
<dbReference type="NCBIfam" id="TIGR01764">
    <property type="entry name" value="excise"/>
    <property type="match status" value="1"/>
</dbReference>
<feature type="domain" description="Helix-turn-helix" evidence="1">
    <location>
        <begin position="8"/>
        <end position="58"/>
    </location>
</feature>
<evidence type="ECO:0000313" key="3">
    <source>
        <dbReference type="Proteomes" id="UP000192660"/>
    </source>
</evidence>
<accession>A0A1W1WR99</accession>
<dbReference type="InterPro" id="IPR041657">
    <property type="entry name" value="HTH_17"/>
</dbReference>
<dbReference type="OrthoDB" id="1809867at2"/>
<sequence>MANTTKDYYTVTDVAELLAISPDTVRRLLANGQMPGVKISPRIWRIPVAAFQTWLTDRGNQEGKAL</sequence>
<evidence type="ECO:0000313" key="2">
    <source>
        <dbReference type="EMBL" id="SMC08253.1"/>
    </source>
</evidence>
<dbReference type="Proteomes" id="UP000192660">
    <property type="component" value="Unassembled WGS sequence"/>
</dbReference>
<reference evidence="3" key="1">
    <citation type="submission" date="2017-04" db="EMBL/GenBank/DDBJ databases">
        <authorList>
            <person name="Varghese N."/>
            <person name="Submissions S."/>
        </authorList>
    </citation>
    <scope>NUCLEOTIDE SEQUENCE [LARGE SCALE GENOMIC DNA]</scope>
    <source>
        <strain evidence="3">DSM 9293</strain>
    </source>
</reference>
<dbReference type="SUPFAM" id="SSF46955">
    <property type="entry name" value="Putative DNA-binding domain"/>
    <property type="match status" value="1"/>
</dbReference>
<dbReference type="InterPro" id="IPR009061">
    <property type="entry name" value="DNA-bd_dom_put_sf"/>
</dbReference>
<protein>
    <submittedName>
        <fullName evidence="2">DNA binding domain-containing protein, excisionase family</fullName>
    </submittedName>
</protein>
<dbReference type="EMBL" id="FWWY01000002">
    <property type="protein sequence ID" value="SMC08253.1"/>
    <property type="molecule type" value="Genomic_DNA"/>
</dbReference>